<dbReference type="Proteomes" id="UP000325641">
    <property type="component" value="Chromosome"/>
</dbReference>
<evidence type="ECO:0000313" key="1">
    <source>
        <dbReference type="EMBL" id="QFI76669.1"/>
    </source>
</evidence>
<gene>
    <name evidence="1" type="ORF">F8237_32285</name>
</gene>
<dbReference type="OrthoDB" id="9810122at2"/>
<dbReference type="EMBL" id="CP044543">
    <property type="protein sequence ID" value="QFI76669.1"/>
    <property type="molecule type" value="Genomic_DNA"/>
</dbReference>
<accession>A0A5P6PE92</accession>
<protein>
    <recommendedName>
        <fullName evidence="3">FkbM family methyltransferase</fullName>
    </recommendedName>
</protein>
<evidence type="ECO:0008006" key="3">
    <source>
        <dbReference type="Google" id="ProtNLM"/>
    </source>
</evidence>
<dbReference type="RefSeq" id="WP_151650119.1">
    <property type="nucleotide sequence ID" value="NZ_CP044543.1"/>
</dbReference>
<dbReference type="AlphaFoldDB" id="A0A5P6PE92"/>
<evidence type="ECO:0000313" key="2">
    <source>
        <dbReference type="Proteomes" id="UP000325641"/>
    </source>
</evidence>
<name>A0A5P6PE92_9BRAD</name>
<reference evidence="2" key="1">
    <citation type="submission" date="2019-10" db="EMBL/GenBank/DDBJ databases">
        <title>Complete Genome Sequence of Bradyrhizobium betae type strain PL7HG1T.</title>
        <authorList>
            <person name="Bromfield E.S.P."/>
            <person name="Cloutier S."/>
        </authorList>
    </citation>
    <scope>NUCLEOTIDE SEQUENCE [LARGE SCALE GENOMIC DNA]</scope>
    <source>
        <strain evidence="2">PL7HG1</strain>
    </source>
</reference>
<organism evidence="1 2">
    <name type="scientific">Bradyrhizobium betae</name>
    <dbReference type="NCBI Taxonomy" id="244734"/>
    <lineage>
        <taxon>Bacteria</taxon>
        <taxon>Pseudomonadati</taxon>
        <taxon>Pseudomonadota</taxon>
        <taxon>Alphaproteobacteria</taxon>
        <taxon>Hyphomicrobiales</taxon>
        <taxon>Nitrobacteraceae</taxon>
        <taxon>Bradyrhizobium</taxon>
    </lineage>
</organism>
<proteinExistence type="predicted"/>
<dbReference type="KEGG" id="bbet:F8237_32285"/>
<sequence length="226" mass="25207">MRLKRGARGEADETNILRDLVAKTGAPKTFIEFGFHPVKFNCAAFAYSPDWQGLLIDGSAEQVEDAKVLLPSRIDIRNAFLSLDNLDFIRTRFERVGVLSIDVDGNDYWFLERLIDIEPSIISIEYNASFGQASVTVPYDPTFVRHEKHPTGWYHGTSLAAVAKLCRRSGYGLAEVSSYGANAFFTKSGNLDPATAWKPNRDRDEWSGTTAAQQWDAIKSLPLVTV</sequence>